<feature type="transmembrane region" description="Helical" evidence="1">
    <location>
        <begin position="63"/>
        <end position="79"/>
    </location>
</feature>
<reference evidence="2 3" key="1">
    <citation type="submission" date="2024-11" db="EMBL/GenBank/DDBJ databases">
        <authorList>
            <person name="Heng Y.C."/>
            <person name="Lim A.C.H."/>
            <person name="Lee J.K.Y."/>
            <person name="Kittelmann S."/>
        </authorList>
    </citation>
    <scope>NUCLEOTIDE SEQUENCE [LARGE SCALE GENOMIC DNA]</scope>
    <source>
        <strain evidence="2 3">WILCCON 0185</strain>
    </source>
</reference>
<evidence type="ECO:0000313" key="3">
    <source>
        <dbReference type="Proteomes" id="UP001623591"/>
    </source>
</evidence>
<feature type="transmembrane region" description="Helical" evidence="1">
    <location>
        <begin position="91"/>
        <end position="112"/>
    </location>
</feature>
<name>A0ABW8T2Y6_9CLOT</name>
<keyword evidence="3" id="KW-1185">Reference proteome</keyword>
<sequence length="414" mass="48143">MENSRYLKWIKFIIIITPIIDILNGVSLYIIKSNATFSPGQILRLLILIINIYLCIKVDFKNFFIILISMTLVIIRFFYNIYDLNSIINDMLFYSKILYVITFLLLTRKVFLSSSDFENELTNLLASTAVFLSFSLIVTKILGIGQSSYNDSIGYKGLFMGVNDFTNTLIFCYPFLFKKMVKDRINLVKIIKFIMTTFVFFIIGTKAAIIFLAIILTYFLLKLMNFKNLKKLIVILIFLSLFLFFGYIKYFSYYKDTILNRYMYFYDNLNPLTFLLSQRNITAQIAFSFWNLSKVNYFLGLGFKDGSQIINSFLPGHGMIEMDFLDIIYFYGIINFLILTYGIVKMFIKSISVFLFSKGDSDKKDYSFLYILSIIISFTGGHVLLSPLAGVYFAVIYSLCYKSFKEIRVEGIHS</sequence>
<evidence type="ECO:0000313" key="2">
    <source>
        <dbReference type="EMBL" id="MFL0246225.1"/>
    </source>
</evidence>
<proteinExistence type="predicted"/>
<keyword evidence="2" id="KW-0436">Ligase</keyword>
<keyword evidence="1" id="KW-1133">Transmembrane helix</keyword>
<feature type="transmembrane region" description="Helical" evidence="1">
    <location>
        <begin position="37"/>
        <end position="56"/>
    </location>
</feature>
<dbReference type="Proteomes" id="UP001623591">
    <property type="component" value="Unassembled WGS sequence"/>
</dbReference>
<dbReference type="EMBL" id="JBJHZZ010000002">
    <property type="protein sequence ID" value="MFL0246225.1"/>
    <property type="molecule type" value="Genomic_DNA"/>
</dbReference>
<gene>
    <name evidence="2" type="ORF">ACJDUG_04430</name>
</gene>
<accession>A0ABW8T2Y6</accession>
<comment type="caution">
    <text evidence="2">The sequence shown here is derived from an EMBL/GenBank/DDBJ whole genome shotgun (WGS) entry which is preliminary data.</text>
</comment>
<feature type="transmembrane region" description="Helical" evidence="1">
    <location>
        <begin position="328"/>
        <end position="348"/>
    </location>
</feature>
<dbReference type="GO" id="GO:0016874">
    <property type="term" value="F:ligase activity"/>
    <property type="evidence" value="ECO:0007669"/>
    <property type="project" value="UniProtKB-KW"/>
</dbReference>
<feature type="transmembrane region" description="Helical" evidence="1">
    <location>
        <begin position="198"/>
        <end position="220"/>
    </location>
</feature>
<feature type="transmembrane region" description="Helical" evidence="1">
    <location>
        <begin position="368"/>
        <end position="399"/>
    </location>
</feature>
<feature type="transmembrane region" description="Helical" evidence="1">
    <location>
        <begin position="157"/>
        <end position="177"/>
    </location>
</feature>
<feature type="transmembrane region" description="Helical" evidence="1">
    <location>
        <begin position="124"/>
        <end position="145"/>
    </location>
</feature>
<evidence type="ECO:0000256" key="1">
    <source>
        <dbReference type="SAM" id="Phobius"/>
    </source>
</evidence>
<keyword evidence="1" id="KW-0812">Transmembrane</keyword>
<organism evidence="2 3">
    <name type="scientific">Candidatus Clostridium stratigraminis</name>
    <dbReference type="NCBI Taxonomy" id="3381661"/>
    <lineage>
        <taxon>Bacteria</taxon>
        <taxon>Bacillati</taxon>
        <taxon>Bacillota</taxon>
        <taxon>Clostridia</taxon>
        <taxon>Eubacteriales</taxon>
        <taxon>Clostridiaceae</taxon>
        <taxon>Clostridium</taxon>
    </lineage>
</organism>
<feature type="transmembrane region" description="Helical" evidence="1">
    <location>
        <begin position="12"/>
        <end position="31"/>
    </location>
</feature>
<protein>
    <submittedName>
        <fullName evidence="2">O-antigen ligase family protein</fullName>
    </submittedName>
</protein>
<keyword evidence="1" id="KW-0472">Membrane</keyword>
<dbReference type="RefSeq" id="WP_406768702.1">
    <property type="nucleotide sequence ID" value="NZ_JBJHZZ010000002.1"/>
</dbReference>
<feature type="transmembrane region" description="Helical" evidence="1">
    <location>
        <begin position="232"/>
        <end position="251"/>
    </location>
</feature>